<organism evidence="3 4">
    <name type="scientific">Microbacterium lushaniae</name>
    <dbReference type="NCBI Taxonomy" id="2614639"/>
    <lineage>
        <taxon>Bacteria</taxon>
        <taxon>Bacillati</taxon>
        <taxon>Actinomycetota</taxon>
        <taxon>Actinomycetes</taxon>
        <taxon>Micrococcales</taxon>
        <taxon>Microbacteriaceae</taxon>
        <taxon>Microbacterium</taxon>
    </lineage>
</organism>
<dbReference type="KEGG" id="mlz:F6J85_02850"/>
<reference evidence="4" key="1">
    <citation type="submission" date="2019-09" db="EMBL/GenBank/DDBJ databases">
        <title>Mumia zhuanghuii sp. nov. isolated from the intestinal contents of plateau pika (Ochotona curzoniae) in the Qinghai-Tibet plateau of China.</title>
        <authorList>
            <person name="Tian Z."/>
        </authorList>
    </citation>
    <scope>NUCLEOTIDE SEQUENCE [LARGE SCALE GENOMIC DNA]</scope>
    <source>
        <strain evidence="4">L-031</strain>
    </source>
</reference>
<accession>A0A5J6L0Y1</accession>
<feature type="domain" description="DUF222" evidence="2">
    <location>
        <begin position="42"/>
        <end position="392"/>
    </location>
</feature>
<gene>
    <name evidence="3" type="ORF">F6J85_02850</name>
</gene>
<evidence type="ECO:0000313" key="4">
    <source>
        <dbReference type="Proteomes" id="UP000325516"/>
    </source>
</evidence>
<dbReference type="InterPro" id="IPR003615">
    <property type="entry name" value="HNH_nuc"/>
</dbReference>
<feature type="region of interest" description="Disordered" evidence="1">
    <location>
        <begin position="227"/>
        <end position="271"/>
    </location>
</feature>
<name>A0A5J6L0Y1_9MICO</name>
<protein>
    <submittedName>
        <fullName evidence="3">DUF222 domain-containing protein</fullName>
    </submittedName>
</protein>
<evidence type="ECO:0000259" key="2">
    <source>
        <dbReference type="Pfam" id="PF02720"/>
    </source>
</evidence>
<dbReference type="CDD" id="cd00085">
    <property type="entry name" value="HNHc"/>
    <property type="match status" value="1"/>
</dbReference>
<feature type="compositionally biased region" description="Low complexity" evidence="1">
    <location>
        <begin position="243"/>
        <end position="253"/>
    </location>
</feature>
<sequence>MENSPRPGEIRPHEATRMHAGLAGVLEEKAAIARAQAALIRHQAELAAVALEQMERLSSQVSRDREMPMRSLSAEVAFATHVHDLTAQKELNDAYAFVTRFSATLTALEDARISKRHADVILEVGASIDNADVREAWEHTVLERAARETPGRTRAFARQLAEAVNPVGMSERHAQARETRGVSIVDLDDGMALLQVRLPAALAYGIRDRIRQQARIIRDAANAERARRAAEKSVTTPPEPETTPDAATAADAADFTRDGLTTPPAGEDAEPAPAEVIDDTRTMAQIGADLVSDMLLTGAPAIDPVTDRSAGGLGAIRAHVQVVVPVLTLAGKTDAGASLHGQIPIDPETARRLAGDAPGWDRVMCDPITGTVLEVDRYTPRADQQRFLRARDQHCRGFGCRQPAHRCQLDHNHEHHEGGPTAIGNLAHLCTRHHTLKTETAWTVRQLHDGTLEFTSPSATSTPTNRRHG</sequence>
<proteinExistence type="predicted"/>
<dbReference type="Proteomes" id="UP000325516">
    <property type="component" value="Chromosome"/>
</dbReference>
<dbReference type="Pfam" id="PF02720">
    <property type="entry name" value="DUF222"/>
    <property type="match status" value="1"/>
</dbReference>
<dbReference type="AlphaFoldDB" id="A0A5J6L0Y1"/>
<dbReference type="Gene3D" id="1.10.30.50">
    <property type="match status" value="1"/>
</dbReference>
<evidence type="ECO:0000313" key="3">
    <source>
        <dbReference type="EMBL" id="QEW02139.1"/>
    </source>
</evidence>
<dbReference type="EMBL" id="CP044232">
    <property type="protein sequence ID" value="QEW02139.1"/>
    <property type="molecule type" value="Genomic_DNA"/>
</dbReference>
<dbReference type="RefSeq" id="WP_150923740.1">
    <property type="nucleotide sequence ID" value="NZ_CP044232.1"/>
</dbReference>
<dbReference type="InterPro" id="IPR003870">
    <property type="entry name" value="DUF222"/>
</dbReference>
<keyword evidence="4" id="KW-1185">Reference proteome</keyword>
<evidence type="ECO:0000256" key="1">
    <source>
        <dbReference type="SAM" id="MobiDB-lite"/>
    </source>
</evidence>